<dbReference type="GO" id="GO:0034204">
    <property type="term" value="P:lipid translocation"/>
    <property type="evidence" value="ECO:0007669"/>
    <property type="project" value="TreeGrafter"/>
</dbReference>
<keyword evidence="7 8" id="KW-0472">Membrane</keyword>
<evidence type="ECO:0008006" key="11">
    <source>
        <dbReference type="Google" id="ProtNLM"/>
    </source>
</evidence>
<evidence type="ECO:0000256" key="1">
    <source>
        <dbReference type="ARBA" id="ARBA00004651"/>
    </source>
</evidence>
<feature type="transmembrane region" description="Helical" evidence="8">
    <location>
        <begin position="361"/>
        <end position="382"/>
    </location>
</feature>
<evidence type="ECO:0000256" key="3">
    <source>
        <dbReference type="ARBA" id="ARBA00022692"/>
    </source>
</evidence>
<dbReference type="PANTHER" id="PTHR47019">
    <property type="entry name" value="LIPID II FLIPPASE MURJ"/>
    <property type="match status" value="1"/>
</dbReference>
<sequence length="526" mass="54487">MVHDEHLRQPDEDAGLSRKGTLMARMALATLASRVAGFLRVLVLTAALGLGTRLLDAYNVANTLPNAVYELLVGGAMASVVVPLLARAALTDPDHGVLYTQRLLSLMVYGLSAITLLAMALAPLLVGLVAPGFTAGQHELAVVFSRYFLPQILFYGVSATAGAVLNIRGRFAVAAWAPLCNSLVVIAVGLLYVSSRSFTLLAIGTTAGVFAQMALVVAALSRSGFPIRLHLDPRGIAIRRIAGLAGWVLLSVLGAQAFLLAATRVASLSGPGGVTAYQNALAVFQVPFAVIALTVMTTMLPRLSRSAARRDHDRIVRDLSLAVRVAVAVMAPIAVALLLLGRPIAAVLFDHGSSAPATVRLLGTVLAAFGLALVPFSAYSILQRGFYATQDTRTPALITAGVAVTGIVGCVVAGRLLPPASIVVGVPVAYAVAYTLGLAVTVLVLRRRFGWIDGRRLMRTHVRVFLAASAGAVVAGGATVLTGSAMPLLTVAAAAGVGALAYLAAAKLLHIGELRLLLATALAGFR</sequence>
<protein>
    <recommendedName>
        <fullName evidence="11">Peptidoglycan lipid II flippase</fullName>
    </recommendedName>
</protein>
<keyword evidence="3 8" id="KW-0812">Transmembrane</keyword>
<keyword evidence="5" id="KW-0573">Peptidoglycan synthesis</keyword>
<dbReference type="PANTHER" id="PTHR47019:SF1">
    <property type="entry name" value="LIPID II FLIPPASE MURJ"/>
    <property type="match status" value="1"/>
</dbReference>
<reference evidence="9" key="1">
    <citation type="submission" date="2021-01" db="EMBL/GenBank/DDBJ databases">
        <title>Whole genome shotgun sequence of Actinoplanes siamensis NBRC 109076.</title>
        <authorList>
            <person name="Komaki H."/>
            <person name="Tamura T."/>
        </authorList>
    </citation>
    <scope>NUCLEOTIDE SEQUENCE</scope>
    <source>
        <strain evidence="9">NBRC 109076</strain>
    </source>
</reference>
<keyword evidence="4" id="KW-0133">Cell shape</keyword>
<evidence type="ECO:0000313" key="10">
    <source>
        <dbReference type="Proteomes" id="UP000629619"/>
    </source>
</evidence>
<gene>
    <name evidence="9" type="ORF">Asi03nite_09390</name>
</gene>
<feature type="transmembrane region" description="Helical" evidence="8">
    <location>
        <begin position="26"/>
        <end position="47"/>
    </location>
</feature>
<dbReference type="InterPro" id="IPR051050">
    <property type="entry name" value="Lipid_II_flippase_MurJ/MviN"/>
</dbReference>
<dbReference type="NCBIfam" id="TIGR01695">
    <property type="entry name" value="murJ_mviN"/>
    <property type="match status" value="1"/>
</dbReference>
<feature type="transmembrane region" description="Helical" evidence="8">
    <location>
        <begin position="106"/>
        <end position="128"/>
    </location>
</feature>
<feature type="transmembrane region" description="Helical" evidence="8">
    <location>
        <begin position="464"/>
        <end position="482"/>
    </location>
</feature>
<dbReference type="AlphaFoldDB" id="A0A919N282"/>
<dbReference type="GO" id="GO:0005886">
    <property type="term" value="C:plasma membrane"/>
    <property type="evidence" value="ECO:0007669"/>
    <property type="project" value="UniProtKB-SubCell"/>
</dbReference>
<evidence type="ECO:0000256" key="2">
    <source>
        <dbReference type="ARBA" id="ARBA00022475"/>
    </source>
</evidence>
<feature type="transmembrane region" description="Helical" evidence="8">
    <location>
        <begin position="282"/>
        <end position="300"/>
    </location>
</feature>
<dbReference type="PRINTS" id="PR01806">
    <property type="entry name" value="VIRFACTRMVIN"/>
</dbReference>
<dbReference type="GO" id="GO:0008360">
    <property type="term" value="P:regulation of cell shape"/>
    <property type="evidence" value="ECO:0007669"/>
    <property type="project" value="UniProtKB-KW"/>
</dbReference>
<dbReference type="Proteomes" id="UP000629619">
    <property type="component" value="Unassembled WGS sequence"/>
</dbReference>
<keyword evidence="10" id="KW-1185">Reference proteome</keyword>
<feature type="transmembrane region" description="Helical" evidence="8">
    <location>
        <begin position="67"/>
        <end position="86"/>
    </location>
</feature>
<feature type="transmembrane region" description="Helical" evidence="8">
    <location>
        <begin position="241"/>
        <end position="262"/>
    </location>
</feature>
<feature type="transmembrane region" description="Helical" evidence="8">
    <location>
        <begin position="321"/>
        <end position="341"/>
    </location>
</feature>
<dbReference type="CDD" id="cd13123">
    <property type="entry name" value="MATE_MurJ_like"/>
    <property type="match status" value="1"/>
</dbReference>
<name>A0A919N282_9ACTN</name>
<feature type="transmembrane region" description="Helical" evidence="8">
    <location>
        <begin position="488"/>
        <end position="509"/>
    </location>
</feature>
<feature type="transmembrane region" description="Helical" evidence="8">
    <location>
        <begin position="174"/>
        <end position="192"/>
    </location>
</feature>
<accession>A0A919N282</accession>
<evidence type="ECO:0000256" key="5">
    <source>
        <dbReference type="ARBA" id="ARBA00022984"/>
    </source>
</evidence>
<feature type="transmembrane region" description="Helical" evidence="8">
    <location>
        <begin position="422"/>
        <end position="444"/>
    </location>
</feature>
<comment type="subcellular location">
    <subcellularLocation>
        <location evidence="1">Cell membrane</location>
        <topology evidence="1">Multi-pass membrane protein</topology>
    </subcellularLocation>
</comment>
<dbReference type="EMBL" id="BOMW01000010">
    <property type="protein sequence ID" value="GIF03401.1"/>
    <property type="molecule type" value="Genomic_DNA"/>
</dbReference>
<dbReference type="Pfam" id="PF03023">
    <property type="entry name" value="MurJ"/>
    <property type="match status" value="1"/>
</dbReference>
<evidence type="ECO:0000256" key="4">
    <source>
        <dbReference type="ARBA" id="ARBA00022960"/>
    </source>
</evidence>
<feature type="transmembrane region" description="Helical" evidence="8">
    <location>
        <begin position="198"/>
        <end position="220"/>
    </location>
</feature>
<evidence type="ECO:0000256" key="8">
    <source>
        <dbReference type="SAM" id="Phobius"/>
    </source>
</evidence>
<evidence type="ECO:0000256" key="6">
    <source>
        <dbReference type="ARBA" id="ARBA00022989"/>
    </source>
</evidence>
<evidence type="ECO:0000313" key="9">
    <source>
        <dbReference type="EMBL" id="GIF03401.1"/>
    </source>
</evidence>
<feature type="transmembrane region" description="Helical" evidence="8">
    <location>
        <begin position="148"/>
        <end position="167"/>
    </location>
</feature>
<evidence type="ECO:0000256" key="7">
    <source>
        <dbReference type="ARBA" id="ARBA00023136"/>
    </source>
</evidence>
<keyword evidence="2" id="KW-1003">Cell membrane</keyword>
<dbReference type="InterPro" id="IPR004268">
    <property type="entry name" value="MurJ"/>
</dbReference>
<comment type="caution">
    <text evidence="9">The sequence shown here is derived from an EMBL/GenBank/DDBJ whole genome shotgun (WGS) entry which is preliminary data.</text>
</comment>
<dbReference type="GO" id="GO:0009252">
    <property type="term" value="P:peptidoglycan biosynthetic process"/>
    <property type="evidence" value="ECO:0007669"/>
    <property type="project" value="UniProtKB-KW"/>
</dbReference>
<keyword evidence="6 8" id="KW-1133">Transmembrane helix</keyword>
<proteinExistence type="predicted"/>
<organism evidence="9 10">
    <name type="scientific">Actinoplanes siamensis</name>
    <dbReference type="NCBI Taxonomy" id="1223317"/>
    <lineage>
        <taxon>Bacteria</taxon>
        <taxon>Bacillati</taxon>
        <taxon>Actinomycetota</taxon>
        <taxon>Actinomycetes</taxon>
        <taxon>Micromonosporales</taxon>
        <taxon>Micromonosporaceae</taxon>
        <taxon>Actinoplanes</taxon>
    </lineage>
</organism>
<feature type="transmembrane region" description="Helical" evidence="8">
    <location>
        <begin position="394"/>
        <end position="416"/>
    </location>
</feature>
<dbReference type="GO" id="GO:0015648">
    <property type="term" value="F:lipid-linked peptidoglycan transporter activity"/>
    <property type="evidence" value="ECO:0007669"/>
    <property type="project" value="TreeGrafter"/>
</dbReference>